<dbReference type="InterPro" id="IPR050482">
    <property type="entry name" value="Sensor_HK_TwoCompSys"/>
</dbReference>
<dbReference type="Proteomes" id="UP000594455">
    <property type="component" value="Chromosome"/>
</dbReference>
<keyword evidence="5" id="KW-0902">Two-component regulatory system</keyword>
<dbReference type="GO" id="GO:0000155">
    <property type="term" value="F:phosphorelay sensor kinase activity"/>
    <property type="evidence" value="ECO:0007669"/>
    <property type="project" value="InterPro"/>
</dbReference>
<evidence type="ECO:0000256" key="6">
    <source>
        <dbReference type="SAM" id="Phobius"/>
    </source>
</evidence>
<comment type="catalytic activity">
    <reaction evidence="1">
        <text>ATP + protein L-histidine = ADP + protein N-phospho-L-histidine.</text>
        <dbReference type="EC" id="2.7.13.3"/>
    </reaction>
</comment>
<feature type="domain" description="Signal transduction histidine kinase subgroup 3 dimerisation and phosphoacceptor" evidence="7">
    <location>
        <begin position="176"/>
        <end position="239"/>
    </location>
</feature>
<feature type="transmembrane region" description="Helical" evidence="6">
    <location>
        <begin position="7"/>
        <end position="28"/>
    </location>
</feature>
<dbReference type="InterPro" id="IPR036890">
    <property type="entry name" value="HATPase_C_sf"/>
</dbReference>
<keyword evidence="6" id="KW-0812">Transmembrane</keyword>
<dbReference type="GO" id="GO:0046983">
    <property type="term" value="F:protein dimerization activity"/>
    <property type="evidence" value="ECO:0007669"/>
    <property type="project" value="InterPro"/>
</dbReference>
<dbReference type="AlphaFoldDB" id="A0A7T1AY25"/>
<feature type="transmembrane region" description="Helical" evidence="6">
    <location>
        <begin position="107"/>
        <end position="125"/>
    </location>
</feature>
<accession>A0A7T1AY25</accession>
<feature type="transmembrane region" description="Helical" evidence="6">
    <location>
        <begin position="131"/>
        <end position="149"/>
    </location>
</feature>
<evidence type="ECO:0000259" key="7">
    <source>
        <dbReference type="Pfam" id="PF07730"/>
    </source>
</evidence>
<keyword evidence="3" id="KW-0808">Transferase</keyword>
<gene>
    <name evidence="8" type="ORF">ISP08_07540</name>
</gene>
<dbReference type="InterPro" id="IPR011712">
    <property type="entry name" value="Sig_transdc_His_kin_sub3_dim/P"/>
</dbReference>
<dbReference type="Gene3D" id="1.20.5.1930">
    <property type="match status" value="1"/>
</dbReference>
<evidence type="ECO:0000313" key="9">
    <source>
        <dbReference type="Proteomes" id="UP000594455"/>
    </source>
</evidence>
<keyword evidence="9" id="KW-1185">Reference proteome</keyword>
<evidence type="ECO:0000256" key="2">
    <source>
        <dbReference type="ARBA" id="ARBA00012438"/>
    </source>
</evidence>
<evidence type="ECO:0000313" key="8">
    <source>
        <dbReference type="EMBL" id="QPM74201.1"/>
    </source>
</evidence>
<reference evidence="8 9" key="1">
    <citation type="submission" date="2020-10" db="EMBL/GenBank/DDBJ databases">
        <title>Closed genome sequences of Staphylococcus lloydii sp. nov. and Staphylococcus durrellii sp. nov. Isolated from Captive Fruit Bats (Pteropus livingstonii).</title>
        <authorList>
            <person name="Fountain K."/>
        </authorList>
    </citation>
    <scope>NUCLEOTIDE SEQUENCE [LARGE SCALE GENOMIC DNA]</scope>
    <source>
        <strain evidence="8 9">23_2_7_LY</strain>
    </source>
</reference>
<evidence type="ECO:0000256" key="5">
    <source>
        <dbReference type="ARBA" id="ARBA00023012"/>
    </source>
</evidence>
<evidence type="ECO:0000256" key="1">
    <source>
        <dbReference type="ARBA" id="ARBA00000085"/>
    </source>
</evidence>
<dbReference type="CDD" id="cd16917">
    <property type="entry name" value="HATPase_UhpB-NarQ-NarX-like"/>
    <property type="match status" value="1"/>
</dbReference>
<evidence type="ECO:0000256" key="3">
    <source>
        <dbReference type="ARBA" id="ARBA00022679"/>
    </source>
</evidence>
<feature type="transmembrane region" description="Helical" evidence="6">
    <location>
        <begin position="62"/>
        <end position="79"/>
    </location>
</feature>
<organism evidence="8 9">
    <name type="scientific">Staphylococcus lloydii</name>
    <dbReference type="NCBI Taxonomy" id="2781774"/>
    <lineage>
        <taxon>Bacteria</taxon>
        <taxon>Bacillati</taxon>
        <taxon>Bacillota</taxon>
        <taxon>Bacilli</taxon>
        <taxon>Bacillales</taxon>
        <taxon>Staphylococcaceae</taxon>
        <taxon>Staphylococcus</taxon>
    </lineage>
</organism>
<keyword evidence="6" id="KW-0472">Membrane</keyword>
<dbReference type="SUPFAM" id="SSF55874">
    <property type="entry name" value="ATPase domain of HSP90 chaperone/DNA topoisomerase II/histidine kinase"/>
    <property type="match status" value="1"/>
</dbReference>
<dbReference type="PANTHER" id="PTHR24421:SF63">
    <property type="entry name" value="SENSOR HISTIDINE KINASE DESK"/>
    <property type="match status" value="1"/>
</dbReference>
<keyword evidence="6" id="KW-1133">Transmembrane helix</keyword>
<dbReference type="GO" id="GO:0016020">
    <property type="term" value="C:membrane"/>
    <property type="evidence" value="ECO:0007669"/>
    <property type="project" value="InterPro"/>
</dbReference>
<dbReference type="Gene3D" id="3.30.565.10">
    <property type="entry name" value="Histidine kinase-like ATPase, C-terminal domain"/>
    <property type="match status" value="1"/>
</dbReference>
<feature type="transmembrane region" description="Helical" evidence="6">
    <location>
        <begin position="34"/>
        <end position="55"/>
    </location>
</feature>
<name>A0A7T1AY25_9STAP</name>
<dbReference type="KEGG" id="sllo:ISP08_07540"/>
<dbReference type="Pfam" id="PF07730">
    <property type="entry name" value="HisKA_3"/>
    <property type="match status" value="1"/>
</dbReference>
<dbReference type="RefSeq" id="WP_195718219.1">
    <property type="nucleotide sequence ID" value="NZ_CP064056.1"/>
</dbReference>
<keyword evidence="4 8" id="KW-0418">Kinase</keyword>
<protein>
    <recommendedName>
        <fullName evidence="2">histidine kinase</fullName>
        <ecNumber evidence="2">2.7.13.3</ecNumber>
    </recommendedName>
</protein>
<proteinExistence type="predicted"/>
<dbReference type="PANTHER" id="PTHR24421">
    <property type="entry name" value="NITRATE/NITRITE SENSOR PROTEIN NARX-RELATED"/>
    <property type="match status" value="1"/>
</dbReference>
<evidence type="ECO:0000256" key="4">
    <source>
        <dbReference type="ARBA" id="ARBA00022777"/>
    </source>
</evidence>
<dbReference type="EMBL" id="CP064056">
    <property type="protein sequence ID" value="QPM74201.1"/>
    <property type="molecule type" value="Genomic_DNA"/>
</dbReference>
<sequence length="364" mass="41419">MIKRLNIGVVELSSLVYLLFAITPLFTMEIDGNYWFYVIIFIIFTISYCTLILLFAVLSKQWLMLLLVIHYLCIIYFVISISPYMSLYFFFSAFALPFLLKVKIKSLAFNLMILTMITCLIITWFKEYDAALMLLIYYLVILMITIGNFKRVETSKLKLKMNEKNAQINMLIAEHERTRIAQDLHDTLGHVFASISLKSELASKLVANKPEQAIEEMTAVNHISKDALTKVRSIINDLKINSFKEEIEAVANLLKDANLTFEFSNAEYAEKLSATRQSTMAMILREAINNVVKHAQATRIDGQLQLTDKSVKLIIKDDGVGVSDVASLELKSIKERVNILNGTLATYNDNGLCIEVLIPRSVEQ</sequence>
<dbReference type="EC" id="2.7.13.3" evidence="2"/>